<evidence type="ECO:0000313" key="11">
    <source>
        <dbReference type="Proteomes" id="UP001320159"/>
    </source>
</evidence>
<reference evidence="10 11" key="1">
    <citation type="submission" date="2017-11" db="EMBL/GenBank/DDBJ databases">
        <title>Isolation and Characterization of Family Methanocellaceae Species from Potential Methane Hydrate Area Offshore Southwestern Taiwan.</title>
        <authorList>
            <person name="Zhang W.-L."/>
            <person name="Chen W.-C."/>
            <person name="Lai M.-C."/>
            <person name="Chen S.-C."/>
        </authorList>
    </citation>
    <scope>NUCLEOTIDE SEQUENCE [LARGE SCALE GENOMIC DNA]</scope>
    <source>
        <strain evidence="10 11">CWC-04</strain>
    </source>
</reference>
<evidence type="ECO:0000256" key="5">
    <source>
        <dbReference type="ARBA" id="ARBA00022833"/>
    </source>
</evidence>
<dbReference type="Proteomes" id="UP001320159">
    <property type="component" value="Unassembled WGS sequence"/>
</dbReference>
<dbReference type="Gene3D" id="6.10.250.620">
    <property type="match status" value="1"/>
</dbReference>
<dbReference type="GO" id="GO:0070284">
    <property type="term" value="F:phosphomethylpyrimidine synthase activity"/>
    <property type="evidence" value="ECO:0007669"/>
    <property type="project" value="UniProtKB-EC"/>
</dbReference>
<accession>A0AAP2RH24</accession>
<evidence type="ECO:0000256" key="9">
    <source>
        <dbReference type="NCBIfam" id="TIGR00190"/>
    </source>
</evidence>
<evidence type="ECO:0000313" key="10">
    <source>
        <dbReference type="EMBL" id="MCD1296050.1"/>
    </source>
</evidence>
<evidence type="ECO:0000256" key="6">
    <source>
        <dbReference type="ARBA" id="ARBA00023004"/>
    </source>
</evidence>
<dbReference type="AlphaFoldDB" id="A0AAP2RH24"/>
<keyword evidence="11" id="KW-1185">Reference proteome</keyword>
<dbReference type="InterPro" id="IPR038521">
    <property type="entry name" value="ThiC/Bza_core_dom"/>
</dbReference>
<dbReference type="SFLD" id="SFLDF00407">
    <property type="entry name" value="phosphomethylpyrimidine_syntha"/>
    <property type="match status" value="1"/>
</dbReference>
<dbReference type="SFLD" id="SFLDG01114">
    <property type="entry name" value="phosphomethylpyrimidine_syntha"/>
    <property type="match status" value="1"/>
</dbReference>
<dbReference type="Gene3D" id="3.20.20.540">
    <property type="entry name" value="Radical SAM ThiC family, central domain"/>
    <property type="match status" value="1"/>
</dbReference>
<keyword evidence="7" id="KW-0411">Iron-sulfur</keyword>
<comment type="caution">
    <text evidence="10">The sequence shown here is derived from an EMBL/GenBank/DDBJ whole genome shotgun (WGS) entry which is preliminary data.</text>
</comment>
<dbReference type="Pfam" id="PF01964">
    <property type="entry name" value="ThiC_Rad_SAM"/>
    <property type="match status" value="1"/>
</dbReference>
<dbReference type="RefSeq" id="WP_230742914.1">
    <property type="nucleotide sequence ID" value="NZ_PGCK01000013.1"/>
</dbReference>
<dbReference type="GO" id="GO:0046872">
    <property type="term" value="F:metal ion binding"/>
    <property type="evidence" value="ECO:0007669"/>
    <property type="project" value="UniProtKB-KW"/>
</dbReference>
<sequence>MLIRDAKKGLTDDIIKAAKNEGIDPEKLRRLIISGQVSMPKNLGRDFPVRAVGSCMSTKINANVGTSKDYDNPEGELHKARVAVEYGADAVMDLSTGKNIDAVRRGLTEEMSVPVGTVPVYHAARKHKKVVDMTSDDMFNSVREHAREGVDFVTIHAGINRNSISRLKKDQRLLNIVSRGGSFTMAWMLYNDAENPFYEEFDYLLEIAQEYDLTISLGDGMRPGCMADATDRAEFMEIITLGELVSQCREKDVQSIVEGPGHVPIDEIGMSVEAMKKLTKGAPLYLLGPLVTDIAPGYDHIVGAIGGSIAGMYGADFLCMVTPSEHLALPTADDIREGTIITKIAAHVADTVKESQKDRARAMDLEMSVARSKLDWEKQYGLAIDGKKARHIRETRMTTSEACSMCGDLCAIKLVKEALENDRDE</sequence>
<dbReference type="PANTHER" id="PTHR30557:SF1">
    <property type="entry name" value="PHOSPHOMETHYLPYRIMIDINE SYNTHASE, CHLOROPLASTIC"/>
    <property type="match status" value="1"/>
</dbReference>
<dbReference type="EC" id="4.1.99.17" evidence="9"/>
<evidence type="ECO:0000256" key="7">
    <source>
        <dbReference type="ARBA" id="ARBA00023014"/>
    </source>
</evidence>
<dbReference type="PANTHER" id="PTHR30557">
    <property type="entry name" value="THIAMINE BIOSYNTHESIS PROTEIN THIC"/>
    <property type="match status" value="1"/>
</dbReference>
<name>A0AAP2RH24_9EURY</name>
<dbReference type="NCBIfam" id="TIGR00190">
    <property type="entry name" value="thiC"/>
    <property type="match status" value="1"/>
</dbReference>
<evidence type="ECO:0000256" key="1">
    <source>
        <dbReference type="ARBA" id="ARBA00001966"/>
    </source>
</evidence>
<evidence type="ECO:0000256" key="3">
    <source>
        <dbReference type="ARBA" id="ARBA00022691"/>
    </source>
</evidence>
<dbReference type="SFLD" id="SFLDS00113">
    <property type="entry name" value="Radical_SAM_Phosphomethylpyrim"/>
    <property type="match status" value="1"/>
</dbReference>
<proteinExistence type="predicted"/>
<organism evidence="10 11">
    <name type="scientific">Methanooceanicella nereidis</name>
    <dbReference type="NCBI Taxonomy" id="2052831"/>
    <lineage>
        <taxon>Archaea</taxon>
        <taxon>Methanobacteriati</taxon>
        <taxon>Methanobacteriota</taxon>
        <taxon>Stenosarchaea group</taxon>
        <taxon>Methanomicrobia</taxon>
        <taxon>Methanocellales</taxon>
        <taxon>Methanocellaceae</taxon>
        <taxon>Methanooceanicella</taxon>
    </lineage>
</organism>
<keyword evidence="6" id="KW-0408">Iron</keyword>
<keyword evidence="8" id="KW-0456">Lyase</keyword>
<evidence type="ECO:0000256" key="2">
    <source>
        <dbReference type="ARBA" id="ARBA00022485"/>
    </source>
</evidence>
<dbReference type="GO" id="GO:0051539">
    <property type="term" value="F:4 iron, 4 sulfur cluster binding"/>
    <property type="evidence" value="ECO:0007669"/>
    <property type="project" value="UniProtKB-KW"/>
</dbReference>
<keyword evidence="4" id="KW-0479">Metal-binding</keyword>
<evidence type="ECO:0000256" key="4">
    <source>
        <dbReference type="ARBA" id="ARBA00022723"/>
    </source>
</evidence>
<evidence type="ECO:0000256" key="8">
    <source>
        <dbReference type="ARBA" id="ARBA00023239"/>
    </source>
</evidence>
<keyword evidence="5" id="KW-0862">Zinc</keyword>
<keyword evidence="3" id="KW-0949">S-adenosyl-L-methionine</keyword>
<dbReference type="GO" id="GO:0009228">
    <property type="term" value="P:thiamine biosynthetic process"/>
    <property type="evidence" value="ECO:0007669"/>
    <property type="project" value="UniProtKB-UniRule"/>
</dbReference>
<dbReference type="NCBIfam" id="NF009895">
    <property type="entry name" value="PRK13352.1"/>
    <property type="match status" value="1"/>
</dbReference>
<dbReference type="InterPro" id="IPR002817">
    <property type="entry name" value="ThiC/BzaA/B"/>
</dbReference>
<protein>
    <recommendedName>
        <fullName evidence="9">Phosphomethylpyrimidine synthase</fullName>
        <ecNumber evidence="9">4.1.99.17</ecNumber>
    </recommendedName>
</protein>
<keyword evidence="2" id="KW-0004">4Fe-4S</keyword>
<dbReference type="EMBL" id="PGCK01000013">
    <property type="protein sequence ID" value="MCD1296050.1"/>
    <property type="molecule type" value="Genomic_DNA"/>
</dbReference>
<gene>
    <name evidence="10" type="ORF">CUJ83_13685</name>
</gene>
<comment type="cofactor">
    <cofactor evidence="1">
        <name>[4Fe-4S] cluster</name>
        <dbReference type="ChEBI" id="CHEBI:49883"/>
    </cofactor>
</comment>